<dbReference type="InterPro" id="IPR009078">
    <property type="entry name" value="Ferritin-like_SF"/>
</dbReference>
<gene>
    <name evidence="4" type="ORF">IAC95_02290</name>
</gene>
<dbReference type="PANTHER" id="PTHR30295">
    <property type="entry name" value="BACTERIOFERRITIN"/>
    <property type="match status" value="1"/>
</dbReference>
<evidence type="ECO:0000256" key="1">
    <source>
        <dbReference type="ARBA" id="ARBA00022434"/>
    </source>
</evidence>
<dbReference type="Pfam" id="PF00210">
    <property type="entry name" value="Ferritin"/>
    <property type="match status" value="1"/>
</dbReference>
<dbReference type="GO" id="GO:0005829">
    <property type="term" value="C:cytosol"/>
    <property type="evidence" value="ECO:0007669"/>
    <property type="project" value="TreeGrafter"/>
</dbReference>
<dbReference type="GO" id="GO:0006879">
    <property type="term" value="P:intracellular iron ion homeostasis"/>
    <property type="evidence" value="ECO:0007669"/>
    <property type="project" value="UniProtKB-KW"/>
</dbReference>
<dbReference type="InterPro" id="IPR012347">
    <property type="entry name" value="Ferritin-like"/>
</dbReference>
<feature type="domain" description="Ferritin/DPS" evidence="3">
    <location>
        <begin position="33"/>
        <end position="164"/>
    </location>
</feature>
<name>A0A9D1J7J7_9BACT</name>
<reference evidence="4" key="1">
    <citation type="submission" date="2020-10" db="EMBL/GenBank/DDBJ databases">
        <authorList>
            <person name="Gilroy R."/>
        </authorList>
    </citation>
    <scope>NUCLEOTIDE SEQUENCE</scope>
    <source>
        <strain evidence="4">CHK121-14286</strain>
    </source>
</reference>
<keyword evidence="1" id="KW-0409">Iron storage</keyword>
<evidence type="ECO:0000256" key="2">
    <source>
        <dbReference type="ARBA" id="ARBA00023004"/>
    </source>
</evidence>
<dbReference type="PANTHER" id="PTHR30295:SF0">
    <property type="entry name" value="BACTERIOFERRITIN"/>
    <property type="match status" value="1"/>
</dbReference>
<dbReference type="Proteomes" id="UP000824200">
    <property type="component" value="Unassembled WGS sequence"/>
</dbReference>
<evidence type="ECO:0000313" key="4">
    <source>
        <dbReference type="EMBL" id="HIR65704.1"/>
    </source>
</evidence>
<dbReference type="AlphaFoldDB" id="A0A9D1J7J7"/>
<keyword evidence="2" id="KW-0408">Iron</keyword>
<reference evidence="4" key="2">
    <citation type="journal article" date="2021" name="PeerJ">
        <title>Extensive microbial diversity within the chicken gut microbiome revealed by metagenomics and culture.</title>
        <authorList>
            <person name="Gilroy R."/>
            <person name="Ravi A."/>
            <person name="Getino M."/>
            <person name="Pursley I."/>
            <person name="Horton D.L."/>
            <person name="Alikhan N.F."/>
            <person name="Baker D."/>
            <person name="Gharbi K."/>
            <person name="Hall N."/>
            <person name="Watson M."/>
            <person name="Adriaenssens E.M."/>
            <person name="Foster-Nyarko E."/>
            <person name="Jarju S."/>
            <person name="Secka A."/>
            <person name="Antonio M."/>
            <person name="Oren A."/>
            <person name="Chaudhuri R.R."/>
            <person name="La Ragione R."/>
            <person name="Hildebrand F."/>
            <person name="Pallen M.J."/>
        </authorList>
    </citation>
    <scope>NUCLEOTIDE SEQUENCE</scope>
    <source>
        <strain evidence="4">CHK121-14286</strain>
    </source>
</reference>
<dbReference type="GO" id="GO:0008199">
    <property type="term" value="F:ferric iron binding"/>
    <property type="evidence" value="ECO:0007669"/>
    <property type="project" value="InterPro"/>
</dbReference>
<dbReference type="GO" id="GO:0004322">
    <property type="term" value="F:ferroxidase activity"/>
    <property type="evidence" value="ECO:0007669"/>
    <property type="project" value="TreeGrafter"/>
</dbReference>
<evidence type="ECO:0000313" key="5">
    <source>
        <dbReference type="Proteomes" id="UP000824200"/>
    </source>
</evidence>
<accession>A0A9D1J7J7</accession>
<protein>
    <recommendedName>
        <fullName evidence="3">Ferritin/DPS domain-containing protein</fullName>
    </recommendedName>
</protein>
<proteinExistence type="predicted"/>
<dbReference type="SUPFAM" id="SSF47240">
    <property type="entry name" value="Ferritin-like"/>
    <property type="match status" value="1"/>
</dbReference>
<evidence type="ECO:0000259" key="3">
    <source>
        <dbReference type="Pfam" id="PF00210"/>
    </source>
</evidence>
<organism evidence="4 5">
    <name type="scientific">Candidatus Fimimonas gallinarum</name>
    <dbReference type="NCBI Taxonomy" id="2840821"/>
    <lineage>
        <taxon>Bacteria</taxon>
        <taxon>Pseudomonadati</taxon>
        <taxon>Myxococcota</taxon>
        <taxon>Myxococcia</taxon>
        <taxon>Myxococcales</taxon>
        <taxon>Cystobacterineae</taxon>
        <taxon>Myxococcaceae</taxon>
        <taxon>Myxococcaceae incertae sedis</taxon>
        <taxon>Candidatus Fimimonas</taxon>
    </lineage>
</organism>
<dbReference type="InterPro" id="IPR008331">
    <property type="entry name" value="Ferritin_DPS_dom"/>
</dbReference>
<dbReference type="Gene3D" id="1.20.1260.10">
    <property type="match status" value="1"/>
</dbReference>
<dbReference type="EMBL" id="DVHL01000018">
    <property type="protein sequence ID" value="HIR65704.1"/>
    <property type="molecule type" value="Genomic_DNA"/>
</dbReference>
<sequence>MKPLICDLPYPSTDNLQTDVKSGQIISFAYASLKSELTAILQYLYHGLHLNAVSADDADILRQIALAEMKHLDILGEAMLKLGVNPRYVQVPRSNLYFDTSAVSQSTTPQKMIMDDIQGELNAIAEYKKMLYVLKNEDVSAIIQRIVLDEQLHLEVLKQMLDRLGCTHR</sequence>
<dbReference type="GO" id="GO:0020037">
    <property type="term" value="F:heme binding"/>
    <property type="evidence" value="ECO:0007669"/>
    <property type="project" value="TreeGrafter"/>
</dbReference>
<comment type="caution">
    <text evidence="4">The sequence shown here is derived from an EMBL/GenBank/DDBJ whole genome shotgun (WGS) entry which is preliminary data.</text>
</comment>